<dbReference type="GO" id="GO:0030151">
    <property type="term" value="F:molybdenum ion binding"/>
    <property type="evidence" value="ECO:0007669"/>
    <property type="project" value="InterPro"/>
</dbReference>
<dbReference type="Gene3D" id="2.40.33.20">
    <property type="entry name" value="PK beta-barrel domain-like"/>
    <property type="match status" value="1"/>
</dbReference>
<reference evidence="2" key="1">
    <citation type="submission" date="2020-05" db="EMBL/GenBank/DDBJ databases">
        <authorList>
            <person name="Chiriac C."/>
            <person name="Salcher M."/>
            <person name="Ghai R."/>
            <person name="Kavagutti S V."/>
        </authorList>
    </citation>
    <scope>NUCLEOTIDE SEQUENCE</scope>
</reference>
<dbReference type="PANTHER" id="PTHR30212:SF2">
    <property type="entry name" value="PROTEIN YIIM"/>
    <property type="match status" value="1"/>
</dbReference>
<evidence type="ECO:0000313" key="2">
    <source>
        <dbReference type="EMBL" id="CAB5240998.1"/>
    </source>
</evidence>
<accession>A0A6J7XWV8</accession>
<dbReference type="InterPro" id="IPR005302">
    <property type="entry name" value="MoCF_Sase_C"/>
</dbReference>
<organism evidence="2">
    <name type="scientific">freshwater metagenome</name>
    <dbReference type="NCBI Taxonomy" id="449393"/>
    <lineage>
        <taxon>unclassified sequences</taxon>
        <taxon>metagenomes</taxon>
        <taxon>ecological metagenomes</taxon>
    </lineage>
</organism>
<feature type="domain" description="MOSC" evidence="1">
    <location>
        <begin position="33"/>
        <end position="167"/>
    </location>
</feature>
<name>A0A6J7XWV8_9ZZZZ</name>
<dbReference type="EMBL" id="CAFBSG010000023">
    <property type="protein sequence ID" value="CAB5240998.1"/>
    <property type="molecule type" value="Genomic_DNA"/>
</dbReference>
<dbReference type="GO" id="GO:0003824">
    <property type="term" value="F:catalytic activity"/>
    <property type="evidence" value="ECO:0007669"/>
    <property type="project" value="InterPro"/>
</dbReference>
<sequence>MSTAAYVLSINITAVIHEGEWTGSEGRTGIDKRSAVGPVAFGNEEVAGDVIVDRNHHGGYHQAVYAYAREDANWWESVIGEKIPHGRFGENLTTQGIDVNQALIGQRWKIGSVVLEVSLPRIPCRVFAGFWQRPTLIKDFTQAGRPGAYFRIIEEGVITSGDAIEIIFTPDHAITIADLFAAKSGERSKMTEIAAVPQLSPAYKEWADKIILSNENI</sequence>
<protein>
    <submittedName>
        <fullName evidence="2">Unannotated protein</fullName>
    </submittedName>
</protein>
<dbReference type="Pfam" id="PF03473">
    <property type="entry name" value="MOSC"/>
    <property type="match status" value="1"/>
</dbReference>
<dbReference type="InterPro" id="IPR052353">
    <property type="entry name" value="Benzoxazolinone_Detox_Enz"/>
</dbReference>
<evidence type="ECO:0000259" key="1">
    <source>
        <dbReference type="PROSITE" id="PS51340"/>
    </source>
</evidence>
<gene>
    <name evidence="2" type="ORF">UFOPK3554_01176</name>
</gene>
<dbReference type="PROSITE" id="PS51340">
    <property type="entry name" value="MOSC"/>
    <property type="match status" value="1"/>
</dbReference>
<dbReference type="GO" id="GO:0030170">
    <property type="term" value="F:pyridoxal phosphate binding"/>
    <property type="evidence" value="ECO:0007669"/>
    <property type="project" value="InterPro"/>
</dbReference>
<dbReference type="PANTHER" id="PTHR30212">
    <property type="entry name" value="PROTEIN YIIM"/>
    <property type="match status" value="1"/>
</dbReference>
<dbReference type="AlphaFoldDB" id="A0A6J7XWV8"/>
<proteinExistence type="predicted"/>
<dbReference type="SUPFAM" id="SSF50800">
    <property type="entry name" value="PK beta-barrel domain-like"/>
    <property type="match status" value="1"/>
</dbReference>
<dbReference type="InterPro" id="IPR011037">
    <property type="entry name" value="Pyrv_Knase-like_insert_dom_sf"/>
</dbReference>